<dbReference type="InterPro" id="IPR014729">
    <property type="entry name" value="Rossmann-like_a/b/a_fold"/>
</dbReference>
<evidence type="ECO:0000256" key="9">
    <source>
        <dbReference type="RuleBase" id="RU004182"/>
    </source>
</evidence>
<dbReference type="InterPro" id="IPR036155">
    <property type="entry name" value="Crypto/Photolyase_N_sf"/>
</dbReference>
<evidence type="ECO:0000256" key="2">
    <source>
        <dbReference type="ARBA" id="ARBA00013149"/>
    </source>
</evidence>
<dbReference type="Gene3D" id="1.10.579.10">
    <property type="entry name" value="DNA Cyclobutane Dipyrimidine Photolyase, subunit A, domain 3"/>
    <property type="match status" value="1"/>
</dbReference>
<comment type="similarity">
    <text evidence="9">Belongs to the DNA photolyase family.</text>
</comment>
<evidence type="ECO:0000256" key="1">
    <source>
        <dbReference type="ARBA" id="ARBA00001932"/>
    </source>
</evidence>
<evidence type="ECO:0000313" key="12">
    <source>
        <dbReference type="Proteomes" id="UP001152173"/>
    </source>
</evidence>
<dbReference type="InterPro" id="IPR002081">
    <property type="entry name" value="Cryptochrome/DNA_photolyase_1"/>
</dbReference>
<dbReference type="InterPro" id="IPR036134">
    <property type="entry name" value="Crypto/Photolyase_FAD-like_sf"/>
</dbReference>
<dbReference type="Pfam" id="PF00875">
    <property type="entry name" value="DNA_photolyase"/>
    <property type="match status" value="1"/>
</dbReference>
<dbReference type="FunFam" id="1.10.579.10:FF:000003">
    <property type="entry name" value="Deoxyribodipyrimidine photo-lyase"/>
    <property type="match status" value="1"/>
</dbReference>
<feature type="binding site" evidence="8">
    <location>
        <begin position="363"/>
        <end position="365"/>
    </location>
    <ligand>
        <name>FAD</name>
        <dbReference type="ChEBI" id="CHEBI:57692"/>
    </ligand>
</feature>
<keyword evidence="6 9" id="KW-0157">Chromophore</keyword>
<keyword evidence="12" id="KW-1185">Reference proteome</keyword>
<dbReference type="Gene3D" id="3.40.50.620">
    <property type="entry name" value="HUPs"/>
    <property type="match status" value="1"/>
</dbReference>
<comment type="caution">
    <text evidence="11">The sequence shown here is derived from an EMBL/GenBank/DDBJ whole genome shotgun (WGS) entry which is preliminary data.</text>
</comment>
<feature type="binding site" evidence="8">
    <location>
        <position position="263"/>
    </location>
    <ligand>
        <name>FAD</name>
        <dbReference type="ChEBI" id="CHEBI:57692"/>
    </ligand>
</feature>
<dbReference type="EC" id="4.1.99.3" evidence="2"/>
<dbReference type="SUPFAM" id="SSF48173">
    <property type="entry name" value="Cryptochrome/photolyase FAD-binding domain"/>
    <property type="match status" value="1"/>
</dbReference>
<evidence type="ECO:0000256" key="6">
    <source>
        <dbReference type="ARBA" id="ARBA00022991"/>
    </source>
</evidence>
<dbReference type="RefSeq" id="WP_269927486.1">
    <property type="nucleotide sequence ID" value="NZ_JAMKBJ010000017.1"/>
</dbReference>
<feature type="binding site" evidence="8">
    <location>
        <begin position="231"/>
        <end position="235"/>
    </location>
    <ligand>
        <name>FAD</name>
        <dbReference type="ChEBI" id="CHEBI:57692"/>
    </ligand>
</feature>
<reference evidence="11" key="1">
    <citation type="submission" date="2022-05" db="EMBL/GenBank/DDBJ databases">
        <authorList>
            <person name="Colautti A."/>
            <person name="Iacumin L."/>
        </authorList>
    </citation>
    <scope>NUCLEOTIDE SEQUENCE</scope>
    <source>
        <strain evidence="11">SK 55</strain>
    </source>
</reference>
<evidence type="ECO:0000256" key="8">
    <source>
        <dbReference type="PIRSR" id="PIRSR602081-1"/>
    </source>
</evidence>
<dbReference type="EMBL" id="JAMKBJ010000017">
    <property type="protein sequence ID" value="MCZ8538417.1"/>
    <property type="molecule type" value="Genomic_DNA"/>
</dbReference>
<evidence type="ECO:0000256" key="5">
    <source>
        <dbReference type="ARBA" id="ARBA00022827"/>
    </source>
</evidence>
<keyword evidence="4 8" id="KW-0285">Flavoprotein</keyword>
<comment type="catalytic activity">
    <reaction evidence="7">
        <text>cyclobutadipyrimidine (in DNA) = 2 pyrimidine residues (in DNA).</text>
        <dbReference type="EC" id="4.1.99.3"/>
    </reaction>
</comment>
<dbReference type="Gene3D" id="1.25.40.80">
    <property type="match status" value="1"/>
</dbReference>
<comment type="cofactor">
    <cofactor evidence="1">
        <name>(6R)-5,10-methylene-5,6,7,8-tetrahydrofolate</name>
        <dbReference type="ChEBI" id="CHEBI:15636"/>
    </cofactor>
</comment>
<dbReference type="GO" id="GO:0003904">
    <property type="term" value="F:deoxyribodipyrimidine photo-lyase activity"/>
    <property type="evidence" value="ECO:0007669"/>
    <property type="project" value="UniProtKB-EC"/>
</dbReference>
<protein>
    <recommendedName>
        <fullName evidence="3">Deoxyribodipyrimidine photo-lyase</fullName>
        <ecNumber evidence="2">4.1.99.3</ecNumber>
    </recommendedName>
</protein>
<dbReference type="SUPFAM" id="SSF52425">
    <property type="entry name" value="Cryptochrome/photolyase, N-terminal domain"/>
    <property type="match status" value="1"/>
</dbReference>
<evidence type="ECO:0000256" key="7">
    <source>
        <dbReference type="ARBA" id="ARBA00033999"/>
    </source>
</evidence>
<name>A0A9X3LI25_9BACL</name>
<dbReference type="AlphaFoldDB" id="A0A9X3LI25"/>
<dbReference type="PANTHER" id="PTHR11455:SF9">
    <property type="entry name" value="CRYPTOCHROME CIRCADIAN CLOCK 5 ISOFORM X1"/>
    <property type="match status" value="1"/>
</dbReference>
<dbReference type="PANTHER" id="PTHR11455">
    <property type="entry name" value="CRYPTOCHROME"/>
    <property type="match status" value="1"/>
</dbReference>
<dbReference type="Proteomes" id="UP001152173">
    <property type="component" value="Unassembled WGS sequence"/>
</dbReference>
<dbReference type="GO" id="GO:0003677">
    <property type="term" value="F:DNA binding"/>
    <property type="evidence" value="ECO:0007669"/>
    <property type="project" value="TreeGrafter"/>
</dbReference>
<keyword evidence="5 8" id="KW-0274">FAD</keyword>
<sequence>MKIAVILRNDLRLHDHPALSQAQLDGEVLPIYVLEDNLGAAFKYWTHRNLQTLQTSIRELGGELYVSHSPLPETVRALREEMTIEAVYFNRSYHPDQRERDEDFAKQLFDEGLNVKTFEGTMLLPPWESVKENGEPYKVFTPFYKQFRTKSVPQVVPRFRDAVFMGVPSSLKCISADIQTLELVPEIKWTDGIDATWTPGEDAAIELVKKFIDEDIAAYKIKRDFPSLPGTSRISPYLAVGALSVRSVYHYALKMKPDVSEAFIRQLIWREFAYQMLVHYPSTARQPLNENFLKFPWLNNKEHFAKWCRGQTGIPLIDAGMRELWQTGYIHNRVRMNVASYLTKHLLVDFTKGMAWFWDTLIDSDIANNIFGWQWASGSGADAAPYFRIFNPYLQSAKFDSEAIYIRKWIPELNGLSNKDIIQPEQASEEALEKAGVVLGETYPYPVVTHKAGRARALLAYDEIKNKD</sequence>
<proteinExistence type="inferred from homology"/>
<feature type="domain" description="Photolyase/cryptochrome alpha/beta" evidence="10">
    <location>
        <begin position="1"/>
        <end position="123"/>
    </location>
</feature>
<dbReference type="GO" id="GO:0009416">
    <property type="term" value="P:response to light stimulus"/>
    <property type="evidence" value="ECO:0007669"/>
    <property type="project" value="TreeGrafter"/>
</dbReference>
<gene>
    <name evidence="11" type="ORF">M9R32_14565</name>
</gene>
<dbReference type="InterPro" id="IPR005101">
    <property type="entry name" value="Cryptochr/Photolyase_FAD-bd"/>
</dbReference>
<comment type="cofactor">
    <cofactor evidence="8">
        <name>FAD</name>
        <dbReference type="ChEBI" id="CHEBI:57692"/>
    </cofactor>
    <text evidence="8">Binds 1 FAD per subunit.</text>
</comment>
<dbReference type="InterPro" id="IPR006050">
    <property type="entry name" value="DNA_photolyase_N"/>
</dbReference>
<evidence type="ECO:0000256" key="4">
    <source>
        <dbReference type="ARBA" id="ARBA00022630"/>
    </source>
</evidence>
<evidence type="ECO:0000259" key="10">
    <source>
        <dbReference type="PROSITE" id="PS51645"/>
    </source>
</evidence>
<evidence type="ECO:0000313" key="11">
    <source>
        <dbReference type="EMBL" id="MCZ8538417.1"/>
    </source>
</evidence>
<accession>A0A9X3LI25</accession>
<feature type="binding site" evidence="8">
    <location>
        <position position="219"/>
    </location>
    <ligand>
        <name>FAD</name>
        <dbReference type="ChEBI" id="CHEBI:57692"/>
    </ligand>
</feature>
<evidence type="ECO:0000256" key="3">
    <source>
        <dbReference type="ARBA" id="ARBA00014046"/>
    </source>
</evidence>
<dbReference type="PRINTS" id="PR00147">
    <property type="entry name" value="DNAPHOTLYASE"/>
</dbReference>
<dbReference type="InterPro" id="IPR018394">
    <property type="entry name" value="DNA_photolyase_1_CS_C"/>
</dbReference>
<dbReference type="PROSITE" id="PS00394">
    <property type="entry name" value="DNA_PHOTOLYASES_1_1"/>
    <property type="match status" value="1"/>
</dbReference>
<dbReference type="GO" id="GO:0071949">
    <property type="term" value="F:FAD binding"/>
    <property type="evidence" value="ECO:0007669"/>
    <property type="project" value="TreeGrafter"/>
</dbReference>
<dbReference type="Pfam" id="PF03441">
    <property type="entry name" value="FAD_binding_7"/>
    <property type="match status" value="1"/>
</dbReference>
<dbReference type="GO" id="GO:0000719">
    <property type="term" value="P:photoreactive repair"/>
    <property type="evidence" value="ECO:0007669"/>
    <property type="project" value="UniProtKB-ARBA"/>
</dbReference>
<dbReference type="PROSITE" id="PS51645">
    <property type="entry name" value="PHR_CRY_ALPHA_BETA"/>
    <property type="match status" value="1"/>
</dbReference>
<organism evidence="11 12">
    <name type="scientific">Paenisporosarcina quisquiliarum</name>
    <dbReference type="NCBI Taxonomy" id="365346"/>
    <lineage>
        <taxon>Bacteria</taxon>
        <taxon>Bacillati</taxon>
        <taxon>Bacillota</taxon>
        <taxon>Bacilli</taxon>
        <taxon>Bacillales</taxon>
        <taxon>Caryophanaceae</taxon>
        <taxon>Paenisporosarcina</taxon>
    </lineage>
</organism>